<name>A0AAJ6CSE6_AERCA</name>
<organism evidence="5 6">
    <name type="scientific">Aeromonas caviae</name>
    <name type="common">Aeromonas punctata</name>
    <dbReference type="NCBI Taxonomy" id="648"/>
    <lineage>
        <taxon>Bacteria</taxon>
        <taxon>Pseudomonadati</taxon>
        <taxon>Pseudomonadota</taxon>
        <taxon>Gammaproteobacteria</taxon>
        <taxon>Aeromonadales</taxon>
        <taxon>Aeromonadaceae</taxon>
        <taxon>Aeromonas</taxon>
    </lineage>
</organism>
<dbReference type="InterPro" id="IPR045851">
    <property type="entry name" value="AMP-bd_C_sf"/>
</dbReference>
<feature type="domain" description="AMP-dependent synthetase/ligase" evidence="3">
    <location>
        <begin position="37"/>
        <end position="409"/>
    </location>
</feature>
<dbReference type="FunFam" id="2.30.38.10:FF:000003">
    <property type="entry name" value="Vibriobactin-specific 2,3-dihydroxybenzoate-AMP ligase"/>
    <property type="match status" value="1"/>
</dbReference>
<dbReference type="InterPro" id="IPR050237">
    <property type="entry name" value="ATP-dep_AMP-bd_enzyme"/>
</dbReference>
<dbReference type="AlphaFoldDB" id="A0AAJ6CSE6"/>
<evidence type="ECO:0000259" key="4">
    <source>
        <dbReference type="Pfam" id="PF13193"/>
    </source>
</evidence>
<protein>
    <submittedName>
        <fullName evidence="5">(2,3-dihydroxybenzoyl)adenylate synthase</fullName>
    </submittedName>
</protein>
<dbReference type="Proteomes" id="UP001218423">
    <property type="component" value="Chromosome"/>
</dbReference>
<comment type="pathway">
    <text evidence="1">Siderophore biosynthesis.</text>
</comment>
<dbReference type="CDD" id="cd05920">
    <property type="entry name" value="23DHB-AMP_lg"/>
    <property type="match status" value="1"/>
</dbReference>
<evidence type="ECO:0000256" key="1">
    <source>
        <dbReference type="ARBA" id="ARBA00004924"/>
    </source>
</evidence>
<dbReference type="PANTHER" id="PTHR43767:SF1">
    <property type="entry name" value="NONRIBOSOMAL PEPTIDE SYNTHASE PES1 (EUROFUNG)-RELATED"/>
    <property type="match status" value="1"/>
</dbReference>
<dbReference type="NCBIfam" id="TIGR02275">
    <property type="entry name" value="DHB_AMP_lig"/>
    <property type="match status" value="1"/>
</dbReference>
<dbReference type="EMBL" id="CP120942">
    <property type="protein sequence ID" value="WFF99484.1"/>
    <property type="molecule type" value="Genomic_DNA"/>
</dbReference>
<dbReference type="GO" id="GO:0008668">
    <property type="term" value="F:2,3-dihydroxybenzoate--[aryl-carrier protein] ligase"/>
    <property type="evidence" value="ECO:0007669"/>
    <property type="project" value="InterPro"/>
</dbReference>
<evidence type="ECO:0000313" key="6">
    <source>
        <dbReference type="Proteomes" id="UP001218423"/>
    </source>
</evidence>
<dbReference type="Pfam" id="PF13193">
    <property type="entry name" value="AMP-binding_C"/>
    <property type="match status" value="1"/>
</dbReference>
<dbReference type="InterPro" id="IPR000873">
    <property type="entry name" value="AMP-dep_synth/lig_dom"/>
</dbReference>
<keyword evidence="2" id="KW-0436">Ligase</keyword>
<reference evidence="5" key="1">
    <citation type="submission" date="2023-03" db="EMBL/GenBank/DDBJ databases">
        <title>Aeromonas caviae strain AC1520.</title>
        <authorList>
            <person name="Xie T."/>
            <person name="Zhang Q."/>
            <person name="Deng J."/>
            <person name="Li X."/>
        </authorList>
    </citation>
    <scope>NUCLEOTIDE SEQUENCE</scope>
    <source>
        <strain evidence="5">AC1520</strain>
    </source>
</reference>
<dbReference type="GO" id="GO:0019290">
    <property type="term" value="P:siderophore biosynthetic process"/>
    <property type="evidence" value="ECO:0007669"/>
    <property type="project" value="InterPro"/>
</dbReference>
<feature type="domain" description="AMP-binding enzyme C-terminal" evidence="4">
    <location>
        <begin position="460"/>
        <end position="535"/>
    </location>
</feature>
<dbReference type="InterPro" id="IPR042099">
    <property type="entry name" value="ANL_N_sf"/>
</dbReference>
<dbReference type="Gene3D" id="3.30.300.30">
    <property type="match status" value="1"/>
</dbReference>
<sequence length="559" mass="60303">MSDTNRFLPYTRWPDELAERYRAKGYWRGEPLTAMLARQCELAPDAEAILCGGRRFSYGELDAASSRLAANLARHGLGVGDTALVQLPNVAEFYLVFFALLKAGIAPVNALFSHNRLELLSYAEQITPRLFIGSLAHPLFASKGRESELLTSIGAELVLLDGDAGGLGLTRWLGEGDEGDEGVTPSVSFAPTPADEVAFFQLSGGSTGTPKLIPRTHDDYYYSVRRSNEICGLGPHTRYLCALPAPHNFPLSSPGALGVFEAGGTVVLAPDPSPISCFPLIARHRVNLTSLVPPAVSLWLQAAEADPTARTQLESLDLLQVGGAKLGEAVASKIGPLLGCRLQQVFGMAEGLVNYTRLDDPDEKVIHTQGRPMSPDDEVRILDEAGNPVAPGEPGALHTRGPYTFRGYYQSPAHNARVFDAEGFYCSGDLVVQDADGYLTVVGRQKDQINRGGEKIAAEEVENQLLHHPAITHAALVSMPDSAMGEKSCAFIVSTDPALKPLALRKFLRERGVADFKLPDRFETLDALPMTAVGKIDKQGLRARIAHAIAANQPLQHKN</sequence>
<dbReference type="SUPFAM" id="SSF56801">
    <property type="entry name" value="Acetyl-CoA synthetase-like"/>
    <property type="match status" value="1"/>
</dbReference>
<dbReference type="InterPro" id="IPR020845">
    <property type="entry name" value="AMP-binding_CS"/>
</dbReference>
<dbReference type="Pfam" id="PF00501">
    <property type="entry name" value="AMP-binding"/>
    <property type="match status" value="1"/>
</dbReference>
<dbReference type="InterPro" id="IPR011963">
    <property type="entry name" value="DHB_AMP_lig"/>
</dbReference>
<dbReference type="PROSITE" id="PS00455">
    <property type="entry name" value="AMP_BINDING"/>
    <property type="match status" value="1"/>
</dbReference>
<proteinExistence type="predicted"/>
<accession>A0AAJ6CSE6</accession>
<gene>
    <name evidence="5" type="ORF">P5S46_07915</name>
</gene>
<evidence type="ECO:0000259" key="3">
    <source>
        <dbReference type="Pfam" id="PF00501"/>
    </source>
</evidence>
<dbReference type="InterPro" id="IPR025110">
    <property type="entry name" value="AMP-bd_C"/>
</dbReference>
<dbReference type="NCBIfam" id="NF008192">
    <property type="entry name" value="PRK10946.1"/>
    <property type="match status" value="1"/>
</dbReference>
<dbReference type="PANTHER" id="PTHR43767">
    <property type="entry name" value="LONG-CHAIN-FATTY-ACID--COA LIGASE"/>
    <property type="match status" value="1"/>
</dbReference>
<evidence type="ECO:0000313" key="5">
    <source>
        <dbReference type="EMBL" id="WFF99484.1"/>
    </source>
</evidence>
<dbReference type="RefSeq" id="WP_277856891.1">
    <property type="nucleotide sequence ID" value="NZ_CP120942.1"/>
</dbReference>
<evidence type="ECO:0000256" key="2">
    <source>
        <dbReference type="ARBA" id="ARBA00022598"/>
    </source>
</evidence>
<dbReference type="Gene3D" id="3.40.50.12780">
    <property type="entry name" value="N-terminal domain of ligase-like"/>
    <property type="match status" value="1"/>
</dbReference>